<organism evidence="3 4">
    <name type="scientific">Larimichthys crocea</name>
    <name type="common">Large yellow croaker</name>
    <name type="synonym">Pseudosciaena crocea</name>
    <dbReference type="NCBI Taxonomy" id="215358"/>
    <lineage>
        <taxon>Eukaryota</taxon>
        <taxon>Metazoa</taxon>
        <taxon>Chordata</taxon>
        <taxon>Craniata</taxon>
        <taxon>Vertebrata</taxon>
        <taxon>Euteleostomi</taxon>
        <taxon>Actinopterygii</taxon>
        <taxon>Neopterygii</taxon>
        <taxon>Teleostei</taxon>
        <taxon>Neoteleostei</taxon>
        <taxon>Acanthomorphata</taxon>
        <taxon>Eupercaria</taxon>
        <taxon>Sciaenidae</taxon>
        <taxon>Larimichthys</taxon>
    </lineage>
</organism>
<feature type="domain" description="Pyrin" evidence="2">
    <location>
        <begin position="195"/>
        <end position="285"/>
    </location>
</feature>
<feature type="domain" description="Pyrin" evidence="2">
    <location>
        <begin position="536"/>
        <end position="618"/>
    </location>
</feature>
<reference evidence="3 4" key="1">
    <citation type="submission" date="2019-07" db="EMBL/GenBank/DDBJ databases">
        <title>Chromosome genome assembly for large yellow croaker.</title>
        <authorList>
            <person name="Xiao S."/>
        </authorList>
    </citation>
    <scope>NUCLEOTIDE SEQUENCE [LARGE SCALE GENOMIC DNA]</scope>
    <source>
        <strain evidence="3">JMULYC20181020</strain>
        <tissue evidence="3">Muscle</tissue>
    </source>
</reference>
<dbReference type="InterPro" id="IPR004020">
    <property type="entry name" value="DAPIN"/>
</dbReference>
<gene>
    <name evidence="3" type="ORF">D5F01_LYC07652</name>
</gene>
<dbReference type="InterPro" id="IPR011029">
    <property type="entry name" value="DEATH-like_dom_sf"/>
</dbReference>
<evidence type="ECO:0000313" key="4">
    <source>
        <dbReference type="Proteomes" id="UP000424527"/>
    </source>
</evidence>
<dbReference type="Pfam" id="PF02758">
    <property type="entry name" value="PYRIN"/>
    <property type="match status" value="2"/>
</dbReference>
<feature type="domain" description="SAM" evidence="1">
    <location>
        <begin position="378"/>
        <end position="424"/>
    </location>
</feature>
<dbReference type="PROSITE" id="PS50105">
    <property type="entry name" value="SAM_DOMAIN"/>
    <property type="match status" value="4"/>
</dbReference>
<dbReference type="Gene3D" id="1.10.150.50">
    <property type="entry name" value="Transcription Factor, Ets-1"/>
    <property type="match status" value="4"/>
</dbReference>
<protein>
    <submittedName>
        <fullName evidence="3">Sterile alpha motif domain-containing protein 9</fullName>
    </submittedName>
</protein>
<dbReference type="PANTHER" id="PTHR16155">
    <property type="entry name" value="DED DOMAIN-CONTAINING PROTEIN"/>
    <property type="match status" value="1"/>
</dbReference>
<feature type="domain" description="SAM" evidence="1">
    <location>
        <begin position="93"/>
        <end position="137"/>
    </location>
</feature>
<dbReference type="SMART" id="SM00454">
    <property type="entry name" value="SAM"/>
    <property type="match status" value="4"/>
</dbReference>
<dbReference type="Pfam" id="PF00536">
    <property type="entry name" value="SAM_1"/>
    <property type="match status" value="4"/>
</dbReference>
<dbReference type="SUPFAM" id="SSF47769">
    <property type="entry name" value="SAM/Pointed domain"/>
    <property type="match status" value="4"/>
</dbReference>
<dbReference type="InterPro" id="IPR013761">
    <property type="entry name" value="SAM/pointed_sf"/>
</dbReference>
<feature type="domain" description="SAM" evidence="1">
    <location>
        <begin position="15"/>
        <end position="61"/>
    </location>
</feature>
<dbReference type="EMBL" id="REGW02000007">
    <property type="protein sequence ID" value="KAE8294689.1"/>
    <property type="molecule type" value="Genomic_DNA"/>
</dbReference>
<evidence type="ECO:0000313" key="3">
    <source>
        <dbReference type="EMBL" id="KAE8294689.1"/>
    </source>
</evidence>
<name>A0A6G0IT47_LARCR</name>
<dbReference type="GO" id="GO:0005737">
    <property type="term" value="C:cytoplasm"/>
    <property type="evidence" value="ECO:0007669"/>
    <property type="project" value="TreeGrafter"/>
</dbReference>
<dbReference type="SUPFAM" id="SSF47986">
    <property type="entry name" value="DEATH domain"/>
    <property type="match status" value="2"/>
</dbReference>
<evidence type="ECO:0000259" key="1">
    <source>
        <dbReference type="PROSITE" id="PS50105"/>
    </source>
</evidence>
<sequence>MSQSGTEPPPEIDAWTKEDVHRWLMTEVKIQQTCADIFIAEEVSGDALIAYKKKDVLDLGIKHGPAVKITSYLERLKTGSQHESLCPSDVEHWTKEKVSEWLRQHVKVDSKKAQRFQDEDVSGDCLVCFKKQDFLDLELKKGPAVKILNKLDGLKTVTQRNSMGMGRTQHKNKTYLPVEKQDQQPVSQETKRKGSAENATILIKDTLENLYAKDLKSFNLELLKYNKSEYKPIPKGRLEHQDIIDIALMMTQYYTCDEALRVTIDILNNIDQRELASQLQRNMGDSNETFNNKPPPFEKWTKEDVHRWLVTEVKVHQTCADKFSEEEVLGDYLVAFEKRDILDLGIKHGPAVKITSSLKSLKEGSVLESEFPAYVENWTKEQVAQWLLQHVNVYSRYAERLQEEDVSGDCLVWFRKQDFLDLDIKSGPAVKILAELRQLNKKPEPTLQPILHTGTDQKEDPKPTQCEQSLMTATIQPESKTEKKVENESEKVLQPFDKGGKEEIQPAKTQNLGARRKETVRLRTVPPDESRITVEIQKTLEDLSKEDLKRFHFNLKAYTESKYGPISLSRLEGKDTIDTAKLMTDHYGSRDALRVTKDILKEINQRDLVRQLEKSMGQLELRLPKEVLKKEANQGDKLKNLLTCGGNSLDNYDRFVVVVNKSSPEQLQYLQFLSKLKLFCVLDFDPNSNNSVQFSDFRIKVEEEFYRGGKVKWWNFYFCDKDKAKPFVKRDKYKNVKKMIRQLKDSKNMCDLLNLFHHPGCGGTTLAMHVVWDLRQEFRCAVLKDNTLPKTEVAIQVSRLMKLGNEKPSPVLLLVDDSKETDNPYDLVNCIHKAAVEDSLDVDDAPNCKVIIIHCVRSHNPIEQYRKHKDPRVYTLLLH</sequence>
<dbReference type="SMART" id="SM01289">
    <property type="entry name" value="PYRIN"/>
    <property type="match status" value="2"/>
</dbReference>
<dbReference type="AlphaFoldDB" id="A0A6G0IT47"/>
<feature type="domain" description="SAM" evidence="1">
    <location>
        <begin position="300"/>
        <end position="346"/>
    </location>
</feature>
<keyword evidence="4" id="KW-1185">Reference proteome</keyword>
<dbReference type="CDD" id="cd08321">
    <property type="entry name" value="Pyrin_ASC-like"/>
    <property type="match status" value="2"/>
</dbReference>
<dbReference type="Gene3D" id="1.10.533.10">
    <property type="entry name" value="Death Domain, Fas"/>
    <property type="match status" value="2"/>
</dbReference>
<evidence type="ECO:0000259" key="2">
    <source>
        <dbReference type="PROSITE" id="PS50824"/>
    </source>
</evidence>
<dbReference type="InterPro" id="IPR001660">
    <property type="entry name" value="SAM"/>
</dbReference>
<dbReference type="PROSITE" id="PS50824">
    <property type="entry name" value="DAPIN"/>
    <property type="match status" value="2"/>
</dbReference>
<proteinExistence type="predicted"/>
<accession>A0A6G0IT47</accession>
<dbReference type="Proteomes" id="UP000424527">
    <property type="component" value="Unassembled WGS sequence"/>
</dbReference>
<dbReference type="PANTHER" id="PTHR16155:SF18">
    <property type="entry name" value="STERILE ALPHA MOTIF DOMAIN-CONTAINING PROTEIN 9-LIKE"/>
    <property type="match status" value="1"/>
</dbReference>
<comment type="caution">
    <text evidence="3">The sequence shown here is derived from an EMBL/GenBank/DDBJ whole genome shotgun (WGS) entry which is preliminary data.</text>
</comment>